<proteinExistence type="predicted"/>
<name>A0A6N2KHS4_SALVM</name>
<reference evidence="1" key="1">
    <citation type="submission" date="2019-03" db="EMBL/GenBank/DDBJ databases">
        <authorList>
            <person name="Mank J."/>
            <person name="Almeida P."/>
        </authorList>
    </citation>
    <scope>NUCLEOTIDE SEQUENCE</scope>
    <source>
        <strain evidence="1">78183</strain>
    </source>
</reference>
<dbReference type="AlphaFoldDB" id="A0A6N2KHS4"/>
<gene>
    <name evidence="1" type="ORF">SVIM_LOCUS47488</name>
</gene>
<protein>
    <submittedName>
        <fullName evidence="1">Uncharacterized protein</fullName>
    </submittedName>
</protein>
<sequence length="101" mass="11543">MEDLDGCREFPRLCIGRHQEPIWHNKHESFFLCRNLARQIDNSEKAQAFLTSHSFMFKAPDFIPCAKSLRKYIGSNIIDASLEQGTEAVISLVLGGFTHNF</sequence>
<evidence type="ECO:0000313" key="1">
    <source>
        <dbReference type="EMBL" id="VFU24560.1"/>
    </source>
</evidence>
<accession>A0A6N2KHS4</accession>
<dbReference type="EMBL" id="CAADRP010000180">
    <property type="protein sequence ID" value="VFU24560.1"/>
    <property type="molecule type" value="Genomic_DNA"/>
</dbReference>
<organism evidence="1">
    <name type="scientific">Salix viminalis</name>
    <name type="common">Common osier</name>
    <name type="synonym">Basket willow</name>
    <dbReference type="NCBI Taxonomy" id="40686"/>
    <lineage>
        <taxon>Eukaryota</taxon>
        <taxon>Viridiplantae</taxon>
        <taxon>Streptophyta</taxon>
        <taxon>Embryophyta</taxon>
        <taxon>Tracheophyta</taxon>
        <taxon>Spermatophyta</taxon>
        <taxon>Magnoliopsida</taxon>
        <taxon>eudicotyledons</taxon>
        <taxon>Gunneridae</taxon>
        <taxon>Pentapetalae</taxon>
        <taxon>rosids</taxon>
        <taxon>fabids</taxon>
        <taxon>Malpighiales</taxon>
        <taxon>Salicaceae</taxon>
        <taxon>Saliceae</taxon>
        <taxon>Salix</taxon>
    </lineage>
</organism>